<accession>A0A941EH05</accession>
<keyword evidence="2" id="KW-1185">Reference proteome</keyword>
<organism evidence="1 2">
    <name type="scientific">Actinospica acidithermotolerans</name>
    <dbReference type="NCBI Taxonomy" id="2828514"/>
    <lineage>
        <taxon>Bacteria</taxon>
        <taxon>Bacillati</taxon>
        <taxon>Actinomycetota</taxon>
        <taxon>Actinomycetes</taxon>
        <taxon>Catenulisporales</taxon>
        <taxon>Actinospicaceae</taxon>
        <taxon>Actinospica</taxon>
    </lineage>
</organism>
<proteinExistence type="predicted"/>
<evidence type="ECO:0000313" key="1">
    <source>
        <dbReference type="EMBL" id="MBR7830238.1"/>
    </source>
</evidence>
<name>A0A941EH05_9ACTN</name>
<protein>
    <submittedName>
        <fullName evidence="1">Uncharacterized protein</fullName>
    </submittedName>
</protein>
<dbReference type="EMBL" id="JAGSOH010000122">
    <property type="protein sequence ID" value="MBR7830238.1"/>
    <property type="molecule type" value="Genomic_DNA"/>
</dbReference>
<sequence length="109" mass="11369">MQDLAGVASVAARLEAVLARLAGRFRSMPESKLLGRLPDGQPRASAGHELAEWLAYAAQGVEDRDSAVAPEWRQLPFDGPFVVGDQIGVTGHDLLTACARASAVTGDGG</sequence>
<comment type="caution">
    <text evidence="1">The sequence shown here is derived from an EMBL/GenBank/DDBJ whole genome shotgun (WGS) entry which is preliminary data.</text>
</comment>
<gene>
    <name evidence="1" type="ORF">KDK95_28300</name>
</gene>
<dbReference type="Proteomes" id="UP000676325">
    <property type="component" value="Unassembled WGS sequence"/>
</dbReference>
<feature type="non-terminal residue" evidence="1">
    <location>
        <position position="109"/>
    </location>
</feature>
<dbReference type="AlphaFoldDB" id="A0A941EH05"/>
<dbReference type="RefSeq" id="WP_212521368.1">
    <property type="nucleotide sequence ID" value="NZ_JAGSOH010000122.1"/>
</dbReference>
<evidence type="ECO:0000313" key="2">
    <source>
        <dbReference type="Proteomes" id="UP000676325"/>
    </source>
</evidence>
<reference evidence="1" key="1">
    <citation type="submission" date="2021-04" db="EMBL/GenBank/DDBJ databases">
        <title>Genome based classification of Actinospica acidithermotolerans sp. nov., an actinobacterium isolated from an Indonesian hot spring.</title>
        <authorList>
            <person name="Kusuma A.B."/>
            <person name="Putra K.E."/>
            <person name="Nafisah S."/>
            <person name="Loh J."/>
            <person name="Nouioui I."/>
            <person name="Goodfellow M."/>
        </authorList>
    </citation>
    <scope>NUCLEOTIDE SEQUENCE</scope>
    <source>
        <strain evidence="1">MGRD01-02</strain>
    </source>
</reference>